<evidence type="ECO:0000313" key="4">
    <source>
        <dbReference type="Proteomes" id="UP001431776"/>
    </source>
</evidence>
<name>A0AAW6TPR8_9BACT</name>
<dbReference type="RefSeq" id="WP_349243106.1">
    <property type="nucleotide sequence ID" value="NZ_JASCXX010000001.1"/>
</dbReference>
<accession>A0AAW6TPR8</accession>
<keyword evidence="2" id="KW-1133">Transmembrane helix</keyword>
<sequence>MTVARDNIERTAPAPAPASEKGKGKEKTKGSKRRRLFYWLLIDLTVAVVILALLLYKPARYNPVIQVLTGANGERVHPYLSHELGPQLYNGAQSRRPFNLVVLDRALNEAIAQFRWPRETGGIVFAAPTVLFHPGRIVLMGTADIEKAEFVITIELEPKLDDEGRLDLNVAKVEVGAVPITLLAKMMARRMYQERLETVPVDTEDIRAKVAASLLAGESFEPVFKVDDKWVRLKDFSIAQGKLEAEMVPAR</sequence>
<comment type="caution">
    <text evidence="3">The sequence shown here is derived from an EMBL/GenBank/DDBJ whole genome shotgun (WGS) entry which is preliminary data.</text>
</comment>
<gene>
    <name evidence="3" type="ORF">QJ522_01475</name>
</gene>
<organism evidence="3 4">
    <name type="scientific">Anaerobaca lacustris</name>
    <dbReference type="NCBI Taxonomy" id="3044600"/>
    <lineage>
        <taxon>Bacteria</taxon>
        <taxon>Pseudomonadati</taxon>
        <taxon>Planctomycetota</taxon>
        <taxon>Phycisphaerae</taxon>
        <taxon>Sedimentisphaerales</taxon>
        <taxon>Anaerobacaceae</taxon>
        <taxon>Anaerobaca</taxon>
    </lineage>
</organism>
<keyword evidence="2" id="KW-0472">Membrane</keyword>
<evidence type="ECO:0000256" key="2">
    <source>
        <dbReference type="SAM" id="Phobius"/>
    </source>
</evidence>
<evidence type="ECO:0000256" key="1">
    <source>
        <dbReference type="SAM" id="MobiDB-lite"/>
    </source>
</evidence>
<dbReference type="Proteomes" id="UP001431776">
    <property type="component" value="Unassembled WGS sequence"/>
</dbReference>
<evidence type="ECO:0008006" key="5">
    <source>
        <dbReference type="Google" id="ProtNLM"/>
    </source>
</evidence>
<dbReference type="AlphaFoldDB" id="A0AAW6TPR8"/>
<evidence type="ECO:0000313" key="3">
    <source>
        <dbReference type="EMBL" id="MDI6447696.1"/>
    </source>
</evidence>
<protein>
    <recommendedName>
        <fullName evidence="5">POTRA domain-containing protein</fullName>
    </recommendedName>
</protein>
<feature type="transmembrane region" description="Helical" evidence="2">
    <location>
        <begin position="36"/>
        <end position="56"/>
    </location>
</feature>
<reference evidence="3" key="1">
    <citation type="submission" date="2023-05" db="EMBL/GenBank/DDBJ databases">
        <title>Anaerotaeda fermentans gen. nov., sp. nov., a novel anaerobic planctomycete of the new family within the order Sedimentisphaerales isolated from Taman Peninsula, Russia.</title>
        <authorList>
            <person name="Khomyakova M.A."/>
            <person name="Merkel A.Y."/>
            <person name="Slobodkin A.I."/>
        </authorList>
    </citation>
    <scope>NUCLEOTIDE SEQUENCE</scope>
    <source>
        <strain evidence="3">M17dextr</strain>
    </source>
</reference>
<proteinExistence type="predicted"/>
<keyword evidence="2" id="KW-0812">Transmembrane</keyword>
<dbReference type="EMBL" id="JASCXX010000001">
    <property type="protein sequence ID" value="MDI6447696.1"/>
    <property type="molecule type" value="Genomic_DNA"/>
</dbReference>
<feature type="region of interest" description="Disordered" evidence="1">
    <location>
        <begin position="1"/>
        <end position="28"/>
    </location>
</feature>
<keyword evidence="4" id="KW-1185">Reference proteome</keyword>